<reference evidence="1" key="2">
    <citation type="submission" date="2020-09" db="EMBL/GenBank/DDBJ databases">
        <authorList>
            <person name="Sun Q."/>
            <person name="Ohkuma M."/>
        </authorList>
    </citation>
    <scope>NUCLEOTIDE SEQUENCE</scope>
    <source>
        <strain evidence="1">JCM 3313</strain>
    </source>
</reference>
<accession>A0A918ECI1</accession>
<evidence type="ECO:0000313" key="1">
    <source>
        <dbReference type="EMBL" id="GGP43582.1"/>
    </source>
</evidence>
<keyword evidence="2" id="KW-1185">Reference proteome</keyword>
<dbReference type="Gene3D" id="1.50.10.20">
    <property type="match status" value="1"/>
</dbReference>
<protein>
    <recommendedName>
        <fullName evidence="3">Prenyltransferase/squalene oxidase-like repeat protein</fullName>
    </recommendedName>
</protein>
<dbReference type="RefSeq" id="WP_189222221.1">
    <property type="nucleotide sequence ID" value="NZ_BMRG01000002.1"/>
</dbReference>
<reference evidence="1" key="1">
    <citation type="journal article" date="2014" name="Int. J. Syst. Evol. Microbiol.">
        <title>Complete genome sequence of Corynebacterium casei LMG S-19264T (=DSM 44701T), isolated from a smear-ripened cheese.</title>
        <authorList>
            <consortium name="US DOE Joint Genome Institute (JGI-PGF)"/>
            <person name="Walter F."/>
            <person name="Albersmeier A."/>
            <person name="Kalinowski J."/>
            <person name="Ruckert C."/>
        </authorList>
    </citation>
    <scope>NUCLEOTIDE SEQUENCE</scope>
    <source>
        <strain evidence="1">JCM 3313</strain>
    </source>
</reference>
<dbReference type="InterPro" id="IPR008930">
    <property type="entry name" value="Terpenoid_cyclase/PrenylTrfase"/>
</dbReference>
<name>A0A918ECI1_9PSEU</name>
<evidence type="ECO:0000313" key="2">
    <source>
        <dbReference type="Proteomes" id="UP000639606"/>
    </source>
</evidence>
<dbReference type="SUPFAM" id="SSF48239">
    <property type="entry name" value="Terpenoid cyclases/Protein prenyltransferases"/>
    <property type="match status" value="1"/>
</dbReference>
<gene>
    <name evidence="1" type="ORF">GCM10010185_14040</name>
</gene>
<organism evidence="1 2">
    <name type="scientific">Saccharothrix coeruleofusca</name>
    <dbReference type="NCBI Taxonomy" id="33919"/>
    <lineage>
        <taxon>Bacteria</taxon>
        <taxon>Bacillati</taxon>
        <taxon>Actinomycetota</taxon>
        <taxon>Actinomycetes</taxon>
        <taxon>Pseudonocardiales</taxon>
        <taxon>Pseudonocardiaceae</taxon>
        <taxon>Saccharothrix</taxon>
    </lineage>
</organism>
<comment type="caution">
    <text evidence="1">The sequence shown here is derived from an EMBL/GenBank/DDBJ whole genome shotgun (WGS) entry which is preliminary data.</text>
</comment>
<sequence>MIERARTFLWHHARVLEQRRFAFLFDGGPAEPVVAAVLAHRNADGGYGHALEPDGRGPSSQPLHTRTALELFAEVGAPEHALPACDFLASAANPDGGVPNALGTAAEHPRAPWWVIGEGSDLLMTGLLAGALHRLGVEHPWLDRATEFCWDRVENLTKSHPYEANACLVFLDHVPDRPRAERAAAWLGELVREQGLVDLGEGRAHEGYAAGETHKPHDYASRPDSLARRWFTDEEMTRDLDALVAAQREDGGWTFPWPVWTPVVEHEWRSIVTIEALLTLRAYGRIS</sequence>
<dbReference type="AlphaFoldDB" id="A0A918ECI1"/>
<dbReference type="Proteomes" id="UP000639606">
    <property type="component" value="Unassembled WGS sequence"/>
</dbReference>
<dbReference type="EMBL" id="BMRG01000002">
    <property type="protein sequence ID" value="GGP43582.1"/>
    <property type="molecule type" value="Genomic_DNA"/>
</dbReference>
<evidence type="ECO:0008006" key="3">
    <source>
        <dbReference type="Google" id="ProtNLM"/>
    </source>
</evidence>
<proteinExistence type="predicted"/>